<sequence length="183" mass="20202">MKGKTMKMTRFGKLTSDATRLWATTGAIALGLMITAVGPVAAGPHGDREPVAFSDIDANGDGEITEAEFTAHRAAKRTERFETTDTNNDGLLSEDEIKEAGGRRAGRRASRMIDRFDANDDGMLSMDELPEHGQGHRGGDDDDRESFMERFDEDNNGSISEAEFEAAKEHMQERRGRNGRHQD</sequence>
<name>A0A8J7LVA4_9RHOB</name>
<dbReference type="EMBL" id="JADCKQ010000003">
    <property type="protein sequence ID" value="MBI1493117.1"/>
    <property type="molecule type" value="Genomic_DNA"/>
</dbReference>
<organism evidence="3 4">
    <name type="scientific">Halocynthiibacter styelae</name>
    <dbReference type="NCBI Taxonomy" id="2761955"/>
    <lineage>
        <taxon>Bacteria</taxon>
        <taxon>Pseudomonadati</taxon>
        <taxon>Pseudomonadota</taxon>
        <taxon>Alphaproteobacteria</taxon>
        <taxon>Rhodobacterales</taxon>
        <taxon>Paracoccaceae</taxon>
        <taxon>Halocynthiibacter</taxon>
    </lineage>
</organism>
<feature type="compositionally biased region" description="Basic and acidic residues" evidence="1">
    <location>
        <begin position="129"/>
        <end position="150"/>
    </location>
</feature>
<feature type="compositionally biased region" description="Basic and acidic residues" evidence="1">
    <location>
        <begin position="165"/>
        <end position="183"/>
    </location>
</feature>
<protein>
    <submittedName>
        <fullName evidence="3">Calcium-binding protein</fullName>
    </submittedName>
</protein>
<dbReference type="Gene3D" id="1.10.238.10">
    <property type="entry name" value="EF-hand"/>
    <property type="match status" value="2"/>
</dbReference>
<dbReference type="Proteomes" id="UP000640583">
    <property type="component" value="Unassembled WGS sequence"/>
</dbReference>
<keyword evidence="4" id="KW-1185">Reference proteome</keyword>
<dbReference type="RefSeq" id="WP_228847969.1">
    <property type="nucleotide sequence ID" value="NZ_JADCKQ010000003.1"/>
</dbReference>
<evidence type="ECO:0000313" key="4">
    <source>
        <dbReference type="Proteomes" id="UP000640583"/>
    </source>
</evidence>
<proteinExistence type="predicted"/>
<dbReference type="Pfam" id="PF13499">
    <property type="entry name" value="EF-hand_7"/>
    <property type="match status" value="1"/>
</dbReference>
<evidence type="ECO:0000313" key="3">
    <source>
        <dbReference type="EMBL" id="MBI1493117.1"/>
    </source>
</evidence>
<feature type="region of interest" description="Disordered" evidence="1">
    <location>
        <begin position="79"/>
        <end position="108"/>
    </location>
</feature>
<dbReference type="AlphaFoldDB" id="A0A8J7LVA4"/>
<evidence type="ECO:0000259" key="2">
    <source>
        <dbReference type="PROSITE" id="PS50222"/>
    </source>
</evidence>
<feature type="region of interest" description="Disordered" evidence="1">
    <location>
        <begin position="120"/>
        <end position="183"/>
    </location>
</feature>
<dbReference type="InterPro" id="IPR002048">
    <property type="entry name" value="EF_hand_dom"/>
</dbReference>
<dbReference type="InterPro" id="IPR011992">
    <property type="entry name" value="EF-hand-dom_pair"/>
</dbReference>
<gene>
    <name evidence="3" type="ORF">H1D41_05645</name>
</gene>
<dbReference type="SUPFAM" id="SSF47473">
    <property type="entry name" value="EF-hand"/>
    <property type="match status" value="1"/>
</dbReference>
<feature type="domain" description="EF-hand" evidence="2">
    <location>
        <begin position="139"/>
        <end position="174"/>
    </location>
</feature>
<dbReference type="PROSITE" id="PS00018">
    <property type="entry name" value="EF_HAND_1"/>
    <property type="match status" value="2"/>
</dbReference>
<dbReference type="GO" id="GO:0005509">
    <property type="term" value="F:calcium ion binding"/>
    <property type="evidence" value="ECO:0007669"/>
    <property type="project" value="InterPro"/>
</dbReference>
<dbReference type="Pfam" id="PF13202">
    <property type="entry name" value="EF-hand_5"/>
    <property type="match status" value="1"/>
</dbReference>
<dbReference type="SMART" id="SM00054">
    <property type="entry name" value="EFh"/>
    <property type="match status" value="4"/>
</dbReference>
<dbReference type="InterPro" id="IPR018247">
    <property type="entry name" value="EF_Hand_1_Ca_BS"/>
</dbReference>
<comment type="caution">
    <text evidence="3">The sequence shown here is derived from an EMBL/GenBank/DDBJ whole genome shotgun (WGS) entry which is preliminary data.</text>
</comment>
<reference evidence="3" key="1">
    <citation type="submission" date="2020-10" db="EMBL/GenBank/DDBJ databases">
        <title>Paenihalocynthiibacter styelae gen. nov., sp. nov., isolated from stalked sea squirt Styela clava.</title>
        <authorList>
            <person name="Kim Y.-O."/>
            <person name="Yoon J.-H."/>
        </authorList>
    </citation>
    <scope>NUCLEOTIDE SEQUENCE</scope>
    <source>
        <strain evidence="3">MYP1-1</strain>
    </source>
</reference>
<evidence type="ECO:0000256" key="1">
    <source>
        <dbReference type="SAM" id="MobiDB-lite"/>
    </source>
</evidence>
<accession>A0A8J7LVA4</accession>
<dbReference type="PROSITE" id="PS50222">
    <property type="entry name" value="EF_HAND_2"/>
    <property type="match status" value="1"/>
</dbReference>